<reference evidence="3" key="1">
    <citation type="submission" date="2018-12" db="EMBL/GenBank/DDBJ databases">
        <title>Dusodibacter welbiota gen. nov., sp. nov., isolated from human faeces and emended description of the Oscillibacter genus.</title>
        <authorList>
            <person name="Le Roy T."/>
            <person name="Van der Smissen P."/>
            <person name="Delzenne N."/>
            <person name="Muccioli G."/>
            <person name="Collet J.F."/>
            <person name="Cani P.D."/>
        </authorList>
    </citation>
    <scope>NUCLEOTIDE SEQUENCE [LARGE SCALE GENOMIC DNA]</scope>
    <source>
        <strain evidence="3">J115</strain>
    </source>
</reference>
<dbReference type="Pfam" id="PF16924">
    <property type="entry name" value="DpaA_N"/>
    <property type="match status" value="1"/>
</dbReference>
<name>A0A4D7AJX3_9FIRM</name>
<dbReference type="InterPro" id="IPR031629">
    <property type="entry name" value="DpaA_N"/>
</dbReference>
<sequence length="279" mass="29733">MNKTFGVIGGDRRQAELARLLAEEGRTVWTSGVAGCPDLPAQAAAADVVILPLPLCREDGILNSETEDLPTSALFRRFSPGQLLLAGQVRPAQQIEAENCGLTLVDYFQREELTVANAAATAESALQIAMEHLDRTLLGMECLVLGFGRIGKLLAYRLHGLGAHVTVTARKPADLAWIRAYGWQALETGRLDGALCDFGAVFNTVPSPVLGHLLLAQLPKGCLCVELASVQGIDLAAAEELGLPHVWARSLPGRMVPAAAAVAIRDAVDYILKERGDPV</sequence>
<organism evidence="2 3">
    <name type="scientific">Dysosmobacter welbionis</name>
    <dbReference type="NCBI Taxonomy" id="2093857"/>
    <lineage>
        <taxon>Bacteria</taxon>
        <taxon>Bacillati</taxon>
        <taxon>Bacillota</taxon>
        <taxon>Clostridia</taxon>
        <taxon>Eubacteriales</taxon>
        <taxon>Oscillospiraceae</taxon>
        <taxon>Dysosmobacter</taxon>
    </lineage>
</organism>
<evidence type="ECO:0000313" key="2">
    <source>
        <dbReference type="EMBL" id="QCI57961.1"/>
    </source>
</evidence>
<gene>
    <name evidence="2" type="ORF">EIO64_00940</name>
</gene>
<protein>
    <submittedName>
        <fullName evidence="2">Dipicolinate synthase</fullName>
    </submittedName>
</protein>
<proteinExistence type="predicted"/>
<dbReference type="InterPro" id="IPR036291">
    <property type="entry name" value="NAD(P)-bd_dom_sf"/>
</dbReference>
<dbReference type="InterPro" id="IPR015878">
    <property type="entry name" value="Ado_hCys_hydrolase_NAD-bd"/>
</dbReference>
<feature type="domain" description="S-adenosyl-L-homocysteine hydrolase NAD binding" evidence="1">
    <location>
        <begin position="117"/>
        <end position="263"/>
    </location>
</feature>
<keyword evidence="3" id="KW-1185">Reference proteome</keyword>
<dbReference type="KEGG" id="obj:EIO64_00940"/>
<dbReference type="SMART" id="SM00997">
    <property type="entry name" value="AdoHcyase_NAD"/>
    <property type="match status" value="1"/>
</dbReference>
<evidence type="ECO:0000313" key="3">
    <source>
        <dbReference type="Proteomes" id="UP000298642"/>
    </source>
</evidence>
<dbReference type="Proteomes" id="UP000298642">
    <property type="component" value="Chromosome"/>
</dbReference>
<dbReference type="EMBL" id="CP034413">
    <property type="protein sequence ID" value="QCI57961.1"/>
    <property type="molecule type" value="Genomic_DNA"/>
</dbReference>
<accession>A0A4D7AJX3</accession>
<dbReference type="AlphaFoldDB" id="A0A4D7AJX3"/>
<dbReference type="Gene3D" id="3.40.50.720">
    <property type="entry name" value="NAD(P)-binding Rossmann-like Domain"/>
    <property type="match status" value="1"/>
</dbReference>
<evidence type="ECO:0000259" key="1">
    <source>
        <dbReference type="SMART" id="SM00997"/>
    </source>
</evidence>
<dbReference type="SUPFAM" id="SSF51735">
    <property type="entry name" value="NAD(P)-binding Rossmann-fold domains"/>
    <property type="match status" value="1"/>
</dbReference>
<dbReference type="RefSeq" id="WP_136890687.1">
    <property type="nucleotide sequence ID" value="NZ_CP034413.3"/>
</dbReference>